<dbReference type="PANTHER" id="PTHR35218">
    <property type="entry name" value="RNASE H DOMAIN-CONTAINING PROTEIN"/>
    <property type="match status" value="1"/>
</dbReference>
<dbReference type="InterPro" id="IPR036691">
    <property type="entry name" value="Endo/exonu/phosph_ase_sf"/>
</dbReference>
<dbReference type="Gene3D" id="3.60.10.10">
    <property type="entry name" value="Endonuclease/exonuclease/phosphatase"/>
    <property type="match status" value="1"/>
</dbReference>
<organism evidence="1 2">
    <name type="scientific">Quercus rubra</name>
    <name type="common">Northern red oak</name>
    <name type="synonym">Quercus borealis</name>
    <dbReference type="NCBI Taxonomy" id="3512"/>
    <lineage>
        <taxon>Eukaryota</taxon>
        <taxon>Viridiplantae</taxon>
        <taxon>Streptophyta</taxon>
        <taxon>Embryophyta</taxon>
        <taxon>Tracheophyta</taxon>
        <taxon>Spermatophyta</taxon>
        <taxon>Magnoliopsida</taxon>
        <taxon>eudicotyledons</taxon>
        <taxon>Gunneridae</taxon>
        <taxon>Pentapetalae</taxon>
        <taxon>rosids</taxon>
        <taxon>fabids</taxon>
        <taxon>Fagales</taxon>
        <taxon>Fagaceae</taxon>
        <taxon>Quercus</taxon>
    </lineage>
</organism>
<gene>
    <name evidence="1" type="ORF">RGQ29_027232</name>
</gene>
<evidence type="ECO:0008006" key="3">
    <source>
        <dbReference type="Google" id="ProtNLM"/>
    </source>
</evidence>
<dbReference type="Proteomes" id="UP001324115">
    <property type="component" value="Unassembled WGS sequence"/>
</dbReference>
<evidence type="ECO:0000313" key="1">
    <source>
        <dbReference type="EMBL" id="KAK4576604.1"/>
    </source>
</evidence>
<dbReference type="PANTHER" id="PTHR35218:SF9">
    <property type="entry name" value="ENDONUCLEASE_EXONUCLEASE_PHOSPHATASE DOMAIN-CONTAINING PROTEIN"/>
    <property type="match status" value="1"/>
</dbReference>
<reference evidence="1 2" key="1">
    <citation type="journal article" date="2023" name="G3 (Bethesda)">
        <title>A haplotype-resolved chromosome-scale genome for Quercus rubra L. provides insights into the genetics of adaptive traits for red oak species.</title>
        <authorList>
            <person name="Kapoor B."/>
            <person name="Jenkins J."/>
            <person name="Schmutz J."/>
            <person name="Zhebentyayeva T."/>
            <person name="Kuelheim C."/>
            <person name="Coggeshall M."/>
            <person name="Heim C."/>
            <person name="Lasky J.R."/>
            <person name="Leites L."/>
            <person name="Islam-Faridi N."/>
            <person name="Romero-Severson J."/>
            <person name="DeLeo V.L."/>
            <person name="Lucas S.M."/>
            <person name="Lazic D."/>
            <person name="Gailing O."/>
            <person name="Carlson J."/>
            <person name="Staton M."/>
        </authorList>
    </citation>
    <scope>NUCLEOTIDE SEQUENCE [LARGE SCALE GENOMIC DNA]</scope>
    <source>
        <strain evidence="1">Pseudo-F2</strain>
    </source>
</reference>
<dbReference type="EMBL" id="JAXUIC010000008">
    <property type="protein sequence ID" value="KAK4576604.1"/>
    <property type="molecule type" value="Genomic_DNA"/>
</dbReference>
<keyword evidence="2" id="KW-1185">Reference proteome</keyword>
<dbReference type="AlphaFoldDB" id="A0AAN7IDF4"/>
<proteinExistence type="predicted"/>
<sequence>MKMIAWNYQGVGSVAFHNHAYELHHRHRPDILIIVEPRIAEERVQVVINTLPYTHSRRVDPNGFSGGIWMLWNESTSCQVEILTHSEHSIHALVKVSSPSLSILLTAIYASSNFYKRQLFWNYLQNLATLLTLPRVLLGDFNDMLSEDEKMGGLPLNRNRVTAFRNCLDTCGLLDLNF</sequence>
<comment type="caution">
    <text evidence="1">The sequence shown here is derived from an EMBL/GenBank/DDBJ whole genome shotgun (WGS) entry which is preliminary data.</text>
</comment>
<accession>A0AAN7IDF4</accession>
<evidence type="ECO:0000313" key="2">
    <source>
        <dbReference type="Proteomes" id="UP001324115"/>
    </source>
</evidence>
<dbReference type="SUPFAM" id="SSF56219">
    <property type="entry name" value="DNase I-like"/>
    <property type="match status" value="1"/>
</dbReference>
<protein>
    <recommendedName>
        <fullName evidence="3">Endonuclease/exonuclease/phosphatase domain-containing protein</fullName>
    </recommendedName>
</protein>
<name>A0AAN7IDF4_QUERU</name>